<evidence type="ECO:0000313" key="1">
    <source>
        <dbReference type="EMBL" id="GCE63489.1"/>
    </source>
</evidence>
<protein>
    <submittedName>
        <fullName evidence="1">Uncharacterized protein</fullName>
    </submittedName>
</protein>
<proteinExistence type="predicted"/>
<accession>A0A478FSP1</accession>
<dbReference type="AlphaFoldDB" id="A0A478FSP1"/>
<evidence type="ECO:0000313" key="2">
    <source>
        <dbReference type="Proteomes" id="UP000324831"/>
    </source>
</evidence>
<dbReference type="Proteomes" id="UP000324831">
    <property type="component" value="Unassembled WGS sequence"/>
</dbReference>
<sequence length="294" mass="32580">MDPTKLAVGTGAAILVASGGYGVSTLLSGGMPSFKTLKDDPKFGNNYSDESKVGKVYGYFLVAPYGSRGNEANSNQKESNNEEWWKWSYARWKADFKDKAKKDNLSNEFKDDNKVGSAFSITAATTGAKPLNQVCEDVYKKKNKDEVTPDTNASSDKSKLSRDMWKYCSSLGTLPEFLKGTGYGSGTFGVEQTHKDKAVATKGYGKSSSNDEFWRLRNDEFFGSNGKEGTGKDATETGIFKTLYDKKRANQITDNDTVKNTCEQIYSRQANSKESVPKIKDEYIKKFCYLTPES</sequence>
<organism evidence="1 2">
    <name type="scientific">Candidatus Mycoplasma haematohominis</name>
    <dbReference type="NCBI Taxonomy" id="1494318"/>
    <lineage>
        <taxon>Bacteria</taxon>
        <taxon>Bacillati</taxon>
        <taxon>Mycoplasmatota</taxon>
        <taxon>Mollicutes</taxon>
        <taxon>Mycoplasmataceae</taxon>
        <taxon>Mycoplasma</taxon>
    </lineage>
</organism>
<reference evidence="1 2" key="1">
    <citation type="submission" date="2019-01" db="EMBL/GenBank/DDBJ databases">
        <title>Draft genome sequences of Candidatus Mycoplasma haemohominis SWG34-3 identified from a patient with pyrexia, anemia and liver dysfunction.</title>
        <authorList>
            <person name="Sekizuka T."/>
            <person name="Hattori N."/>
            <person name="Katano H."/>
            <person name="Takuma T."/>
            <person name="Ito T."/>
            <person name="Arai N."/>
            <person name="Yanai R."/>
            <person name="Ishii S."/>
            <person name="Miura Y."/>
            <person name="Tokunaga T."/>
            <person name="Watanabe H."/>
            <person name="Nomura N."/>
            <person name="Eguchi J."/>
            <person name="Arai T."/>
            <person name="Hasegawa H."/>
            <person name="Nakamaki T."/>
            <person name="Wakita T."/>
            <person name="Niki Y."/>
            <person name="Kuroda M."/>
        </authorList>
    </citation>
    <scope>NUCLEOTIDE SEQUENCE [LARGE SCALE GENOMIC DNA]</scope>
    <source>
        <strain evidence="1">SWG34-3</strain>
    </source>
</reference>
<comment type="caution">
    <text evidence="1">The sequence shown here is derived from an EMBL/GenBank/DDBJ whole genome shotgun (WGS) entry which is preliminary data.</text>
</comment>
<dbReference type="EMBL" id="BIMN01000002">
    <property type="protein sequence ID" value="GCE63489.1"/>
    <property type="molecule type" value="Genomic_DNA"/>
</dbReference>
<gene>
    <name evidence="1" type="ORF">MHSWG343_04860</name>
</gene>
<name>A0A478FSP1_9MOLU</name>